<evidence type="ECO:0000256" key="5">
    <source>
        <dbReference type="ARBA" id="ARBA00022842"/>
    </source>
</evidence>
<feature type="domain" description="Alpha-D-phosphohexomutase alpha/beta/alpha" evidence="9">
    <location>
        <begin position="4"/>
        <end position="120"/>
    </location>
</feature>
<keyword evidence="5 7" id="KW-0460">Magnesium</keyword>
<dbReference type="InterPro" id="IPR005841">
    <property type="entry name" value="Alpha-D-phosphohexomutase_SF"/>
</dbReference>
<dbReference type="PRINTS" id="PR00509">
    <property type="entry name" value="PGMPMM"/>
</dbReference>
<evidence type="ECO:0000256" key="6">
    <source>
        <dbReference type="ARBA" id="ARBA00023235"/>
    </source>
</evidence>
<dbReference type="EMBL" id="CP145316">
    <property type="protein sequence ID" value="XAM17656.1"/>
    <property type="molecule type" value="Genomic_DNA"/>
</dbReference>
<dbReference type="Gene3D" id="3.40.120.10">
    <property type="entry name" value="Alpha-D-Glucose-1,6-Bisphosphate, subunit A, domain 3"/>
    <property type="match status" value="3"/>
</dbReference>
<feature type="domain" description="Alpha-D-phosphohexomutase C-terminal" evidence="8">
    <location>
        <begin position="381"/>
        <end position="455"/>
    </location>
</feature>
<dbReference type="Pfam" id="PF02880">
    <property type="entry name" value="PGM_PMM_III"/>
    <property type="match status" value="1"/>
</dbReference>
<dbReference type="PROSITE" id="PS00710">
    <property type="entry name" value="PGM_PMM"/>
    <property type="match status" value="1"/>
</dbReference>
<feature type="domain" description="Alpha-D-phosphohexomutase alpha/beta/alpha" evidence="11">
    <location>
        <begin position="262"/>
        <end position="372"/>
    </location>
</feature>
<dbReference type="InterPro" id="IPR036900">
    <property type="entry name" value="A-D-PHexomutase_C_sf"/>
</dbReference>
<evidence type="ECO:0000256" key="3">
    <source>
        <dbReference type="ARBA" id="ARBA00022553"/>
    </source>
</evidence>
<comment type="similarity">
    <text evidence="2 7">Belongs to the phosphohexose mutase family.</text>
</comment>
<protein>
    <submittedName>
        <fullName evidence="12">Phosphomannomutase/phosphoglucomutase</fullName>
    </submittedName>
</protein>
<dbReference type="PANTHER" id="PTHR43771:SF2">
    <property type="entry name" value="PHOSPHOMANNOMUTASE_PHOSPHOGLUCOMUTASE"/>
    <property type="match status" value="1"/>
</dbReference>
<evidence type="ECO:0000256" key="7">
    <source>
        <dbReference type="RuleBase" id="RU004326"/>
    </source>
</evidence>
<evidence type="ECO:0000256" key="4">
    <source>
        <dbReference type="ARBA" id="ARBA00022723"/>
    </source>
</evidence>
<evidence type="ECO:0000313" key="13">
    <source>
        <dbReference type="Proteomes" id="UP001434737"/>
    </source>
</evidence>
<evidence type="ECO:0000259" key="10">
    <source>
        <dbReference type="Pfam" id="PF02879"/>
    </source>
</evidence>
<dbReference type="InterPro" id="IPR016066">
    <property type="entry name" value="A-D-PHexomutase_CS"/>
</dbReference>
<comment type="cofactor">
    <cofactor evidence="1">
        <name>Mg(2+)</name>
        <dbReference type="ChEBI" id="CHEBI:18420"/>
    </cofactor>
</comment>
<gene>
    <name evidence="12" type="ORF">V3I05_08170</name>
</gene>
<sequence length="472" mass="53238">MQHIFREYDIRGIFGEDLTHEIVFGIGQLLGAYIIESKLSPSIHIGYDARTHSPTLFTWLSEGFRAAGIEVYMLGLIPTPVAYFATFNTINSITCPHSVMITGSHNPPQYNGFKITINRAPFYGEQIRALGAKLAHILPHISLPKDTNSPQIVQINAKEAYIHYLSEHFAHLKDFPYPVVYDCGNGVAGVAITQILENLNIRYTPLFFEPDGTFPNHHPDPSEEENLTQLKAKMAQEEIPIGIAFDGDADRLALLTSDYHYKGDELAILFAREMKARFLSPIVIGEVKCSQVMYDEINKIGKAVMYKTGHSNLKVKLKELNAHLAAEMSGHLFFNDRYFGYDDAIYASFRALELFLHYTPQELESQMAHLPKLYSTDEEKIPTTEEQKFTLIEGLKNVLKNPPKDFPPLKAIIDIDGLRVVFENGWGLIRASNTTPVLVTRFEATSKENCELYKTKLLALLTNQQLANQQKG</sequence>
<evidence type="ECO:0000259" key="11">
    <source>
        <dbReference type="Pfam" id="PF02880"/>
    </source>
</evidence>
<evidence type="ECO:0000256" key="1">
    <source>
        <dbReference type="ARBA" id="ARBA00001946"/>
    </source>
</evidence>
<dbReference type="InterPro" id="IPR005844">
    <property type="entry name" value="A-D-PHexomutase_a/b/a-I"/>
</dbReference>
<dbReference type="SUPFAM" id="SSF55957">
    <property type="entry name" value="Phosphoglucomutase, C-terminal domain"/>
    <property type="match status" value="1"/>
</dbReference>
<dbReference type="Pfam" id="PF02878">
    <property type="entry name" value="PGM_PMM_I"/>
    <property type="match status" value="1"/>
</dbReference>
<evidence type="ECO:0000259" key="9">
    <source>
        <dbReference type="Pfam" id="PF02878"/>
    </source>
</evidence>
<evidence type="ECO:0000256" key="2">
    <source>
        <dbReference type="ARBA" id="ARBA00010231"/>
    </source>
</evidence>
<dbReference type="CDD" id="cd03089">
    <property type="entry name" value="PMM_PGM"/>
    <property type="match status" value="1"/>
</dbReference>
<accession>A0ABZ3F3E7</accession>
<dbReference type="PANTHER" id="PTHR43771">
    <property type="entry name" value="PHOSPHOMANNOMUTASE"/>
    <property type="match status" value="1"/>
</dbReference>
<reference evidence="12 13" key="1">
    <citation type="submission" date="2024-02" db="EMBL/GenBank/DDBJ databases">
        <title>Genome and pathogenicity analysis of Helicobacter mastomyrinus isolated from mice.</title>
        <authorList>
            <person name="Zhu L."/>
        </authorList>
    </citation>
    <scope>NUCLEOTIDE SEQUENCE [LARGE SCALE GENOMIC DNA]</scope>
    <source>
        <strain evidence="12 13">Hm-17</strain>
    </source>
</reference>
<organism evidence="12 13">
    <name type="scientific">Helicobacter mastomyrinus</name>
    <dbReference type="NCBI Taxonomy" id="287948"/>
    <lineage>
        <taxon>Bacteria</taxon>
        <taxon>Pseudomonadati</taxon>
        <taxon>Campylobacterota</taxon>
        <taxon>Epsilonproteobacteria</taxon>
        <taxon>Campylobacterales</taxon>
        <taxon>Helicobacteraceae</taxon>
        <taxon>Helicobacter</taxon>
    </lineage>
</organism>
<dbReference type="InterPro" id="IPR005845">
    <property type="entry name" value="A-D-PHexomutase_a/b/a-II"/>
</dbReference>
<dbReference type="InterPro" id="IPR016055">
    <property type="entry name" value="A-D-PHexomutase_a/b/a-I/II/III"/>
</dbReference>
<dbReference type="Proteomes" id="UP001434737">
    <property type="component" value="Chromosome"/>
</dbReference>
<dbReference type="Gene3D" id="3.30.310.50">
    <property type="entry name" value="Alpha-D-phosphohexomutase, C-terminal domain"/>
    <property type="match status" value="1"/>
</dbReference>
<dbReference type="Pfam" id="PF00408">
    <property type="entry name" value="PGM_PMM_IV"/>
    <property type="match status" value="1"/>
</dbReference>
<keyword evidence="6" id="KW-0413">Isomerase</keyword>
<dbReference type="SUPFAM" id="SSF53738">
    <property type="entry name" value="Phosphoglucomutase, first 3 domains"/>
    <property type="match status" value="3"/>
</dbReference>
<dbReference type="Pfam" id="PF02879">
    <property type="entry name" value="PGM_PMM_II"/>
    <property type="match status" value="1"/>
</dbReference>
<keyword evidence="13" id="KW-1185">Reference proteome</keyword>
<keyword evidence="3" id="KW-0597">Phosphoprotein</keyword>
<proteinExistence type="inferred from homology"/>
<feature type="domain" description="Alpha-D-phosphohexomutase alpha/beta/alpha" evidence="10">
    <location>
        <begin position="160"/>
        <end position="256"/>
    </location>
</feature>
<evidence type="ECO:0000313" key="12">
    <source>
        <dbReference type="EMBL" id="XAM17656.1"/>
    </source>
</evidence>
<keyword evidence="4 7" id="KW-0479">Metal-binding</keyword>
<dbReference type="InterPro" id="IPR005843">
    <property type="entry name" value="A-D-PHexomutase_C"/>
</dbReference>
<dbReference type="RefSeq" id="WP_300449468.1">
    <property type="nucleotide sequence ID" value="NZ_CP145316.1"/>
</dbReference>
<evidence type="ECO:0000259" key="8">
    <source>
        <dbReference type="Pfam" id="PF00408"/>
    </source>
</evidence>
<dbReference type="InterPro" id="IPR005846">
    <property type="entry name" value="A-D-PHexomutase_a/b/a-III"/>
</dbReference>
<name>A0ABZ3F3E7_9HELI</name>